<dbReference type="SMART" id="SM00922">
    <property type="entry name" value="MR_MLE"/>
    <property type="match status" value="1"/>
</dbReference>
<comment type="caution">
    <text evidence="3">The sequence shown here is derived from an EMBL/GenBank/DDBJ whole genome shotgun (WGS) entry which is preliminary data.</text>
</comment>
<dbReference type="PANTHER" id="PTHR48080">
    <property type="entry name" value="D-GALACTONATE DEHYDRATASE-RELATED"/>
    <property type="match status" value="1"/>
</dbReference>
<organism evidence="3 4">
    <name type="scientific">Allomesorhizobium camelthorni</name>
    <dbReference type="NCBI Taxonomy" id="475069"/>
    <lineage>
        <taxon>Bacteria</taxon>
        <taxon>Pseudomonadati</taxon>
        <taxon>Pseudomonadota</taxon>
        <taxon>Alphaproteobacteria</taxon>
        <taxon>Hyphomicrobiales</taxon>
        <taxon>Phyllobacteriaceae</taxon>
        <taxon>Allomesorhizobium</taxon>
    </lineage>
</organism>
<dbReference type="SFLD" id="SFLDS00001">
    <property type="entry name" value="Enolase"/>
    <property type="match status" value="1"/>
</dbReference>
<dbReference type="InterPro" id="IPR034593">
    <property type="entry name" value="DgoD-like"/>
</dbReference>
<keyword evidence="1" id="KW-0456">Lyase</keyword>
<evidence type="ECO:0000259" key="2">
    <source>
        <dbReference type="SMART" id="SM00922"/>
    </source>
</evidence>
<evidence type="ECO:0000313" key="3">
    <source>
        <dbReference type="EMBL" id="NGO50791.1"/>
    </source>
</evidence>
<dbReference type="Gene3D" id="3.20.20.120">
    <property type="entry name" value="Enolase-like C-terminal domain"/>
    <property type="match status" value="1"/>
</dbReference>
<dbReference type="Pfam" id="PF02746">
    <property type="entry name" value="MR_MLE_N"/>
    <property type="match status" value="1"/>
</dbReference>
<dbReference type="InterPro" id="IPR013342">
    <property type="entry name" value="Mandelate_racemase_C"/>
</dbReference>
<dbReference type="EMBL" id="JAAKZF010000004">
    <property type="protein sequence ID" value="NGO50791.1"/>
    <property type="molecule type" value="Genomic_DNA"/>
</dbReference>
<evidence type="ECO:0000256" key="1">
    <source>
        <dbReference type="ARBA" id="ARBA00023239"/>
    </source>
</evidence>
<dbReference type="InterPro" id="IPR018110">
    <property type="entry name" value="Mandel_Rmase/mucon_lact_enz_CS"/>
</dbReference>
<proteinExistence type="predicted"/>
<dbReference type="SFLD" id="SFLDG00179">
    <property type="entry name" value="mandelate_racemase"/>
    <property type="match status" value="1"/>
</dbReference>
<keyword evidence="4" id="KW-1185">Reference proteome</keyword>
<reference evidence="3 4" key="1">
    <citation type="submission" date="2020-02" db="EMBL/GenBank/DDBJ databases">
        <title>Genome sequence of strain CCNWXJ40-4.</title>
        <authorList>
            <person name="Gao J."/>
            <person name="Sun J."/>
        </authorList>
    </citation>
    <scope>NUCLEOTIDE SEQUENCE [LARGE SCALE GENOMIC DNA]</scope>
    <source>
        <strain evidence="3 4">CCNWXJ 40-4</strain>
    </source>
</reference>
<dbReference type="CDD" id="cd03316">
    <property type="entry name" value="MR_like"/>
    <property type="match status" value="1"/>
</dbReference>
<dbReference type="SUPFAM" id="SSF51604">
    <property type="entry name" value="Enolase C-terminal domain-like"/>
    <property type="match status" value="1"/>
</dbReference>
<dbReference type="InterPro" id="IPR029065">
    <property type="entry name" value="Enolase_C-like"/>
</dbReference>
<sequence>MRHAGENELTVDGSDKADIRITDVIAHPLTQKLPQPTVTSWGKYTEVSIVLVEVRTDAGITGVGEALARFSPKAYADLIETSLKPRLVGGNPTDIITHWRTMRRALSGRSGGMLFEAIAGVDIALWDILGKIAGLPIHRLLGGVGRTEVPVYAASVNWGGDEFMDCELDRYLEKGFPRIKVKIANPVKEARRRIERLRKRAGDDIELCVDANWAYTLEEAVEVGRALTDNAYFWFEEPLRPEDERGYEELHRRCATPLAAGESNFTLDQAMRLVENRTLSYLQPDVARSGGITETRRMAEFAAAHDVQYAPHIGMSGIVCETASVHLAAAMPNLRAMECETDSSPFKTAITGAAPGADRQKNGLLPVPTGPGLGIEIDWDAVKRLRAG</sequence>
<dbReference type="GO" id="GO:0000287">
    <property type="term" value="F:magnesium ion binding"/>
    <property type="evidence" value="ECO:0007669"/>
    <property type="project" value="UniProtKB-ARBA"/>
</dbReference>
<protein>
    <submittedName>
        <fullName evidence="3">Mandelate racemase/muconate lactonizing enzyme family protein</fullName>
    </submittedName>
</protein>
<dbReference type="Proteomes" id="UP001642900">
    <property type="component" value="Unassembled WGS sequence"/>
</dbReference>
<dbReference type="InterPro" id="IPR029017">
    <property type="entry name" value="Enolase-like_N"/>
</dbReference>
<dbReference type="SUPFAM" id="SSF54826">
    <property type="entry name" value="Enolase N-terminal domain-like"/>
    <property type="match status" value="1"/>
</dbReference>
<accession>A0A6G4W7Q4</accession>
<evidence type="ECO:0000313" key="4">
    <source>
        <dbReference type="Proteomes" id="UP001642900"/>
    </source>
</evidence>
<dbReference type="InterPro" id="IPR036849">
    <property type="entry name" value="Enolase-like_C_sf"/>
</dbReference>
<dbReference type="AlphaFoldDB" id="A0A6G4W7Q4"/>
<dbReference type="Pfam" id="PF13378">
    <property type="entry name" value="MR_MLE_C"/>
    <property type="match status" value="1"/>
</dbReference>
<dbReference type="Gene3D" id="3.30.390.10">
    <property type="entry name" value="Enolase-like, N-terminal domain"/>
    <property type="match status" value="1"/>
</dbReference>
<dbReference type="InterPro" id="IPR013341">
    <property type="entry name" value="Mandelate_racemase_N_dom"/>
</dbReference>
<feature type="domain" description="Mandelate racemase/muconate lactonizing enzyme C-terminal" evidence="2">
    <location>
        <begin position="161"/>
        <end position="257"/>
    </location>
</feature>
<dbReference type="RefSeq" id="WP_165024840.1">
    <property type="nucleotide sequence ID" value="NZ_JAAKZF010000004.1"/>
</dbReference>
<gene>
    <name evidence="3" type="ORF">G6N73_06290</name>
</gene>
<dbReference type="PANTHER" id="PTHR48080:SF2">
    <property type="entry name" value="D-GALACTONATE DEHYDRATASE"/>
    <property type="match status" value="1"/>
</dbReference>
<dbReference type="GO" id="GO:0016829">
    <property type="term" value="F:lyase activity"/>
    <property type="evidence" value="ECO:0007669"/>
    <property type="project" value="UniProtKB-KW"/>
</dbReference>
<name>A0A6G4W7Q4_9HYPH</name>
<dbReference type="GO" id="GO:0009063">
    <property type="term" value="P:amino acid catabolic process"/>
    <property type="evidence" value="ECO:0007669"/>
    <property type="project" value="InterPro"/>
</dbReference>
<dbReference type="PROSITE" id="PS00908">
    <property type="entry name" value="MR_MLE_1"/>
    <property type="match status" value="1"/>
</dbReference>